<keyword evidence="1" id="KW-0812">Transmembrane</keyword>
<dbReference type="EMBL" id="JACRUO010000002">
    <property type="protein sequence ID" value="MBD3689939.1"/>
    <property type="molecule type" value="Genomic_DNA"/>
</dbReference>
<feature type="transmembrane region" description="Helical" evidence="1">
    <location>
        <begin position="106"/>
        <end position="126"/>
    </location>
</feature>
<evidence type="ECO:0000313" key="2">
    <source>
        <dbReference type="EMBL" id="MBD3689939.1"/>
    </source>
</evidence>
<evidence type="ECO:0000256" key="1">
    <source>
        <dbReference type="SAM" id="Phobius"/>
    </source>
</evidence>
<reference evidence="2 3" key="1">
    <citation type="submission" date="2020-08" db="EMBL/GenBank/DDBJ databases">
        <title>Winkia gen. nov., sp. nov., isolated from faeces of the Anser albifrons in China.</title>
        <authorList>
            <person name="Liu Q."/>
        </authorList>
    </citation>
    <scope>NUCLEOTIDE SEQUENCE [LARGE SCALE GENOMIC DNA]</scope>
    <source>
        <strain evidence="2 3">C62</strain>
    </source>
</reference>
<protein>
    <submittedName>
        <fullName evidence="2">Uncharacterized protein</fullName>
    </submittedName>
</protein>
<gene>
    <name evidence="2" type="ORF">H8R10_06845</name>
</gene>
<proteinExistence type="predicted"/>
<keyword evidence="1" id="KW-0472">Membrane</keyword>
<keyword evidence="3" id="KW-1185">Reference proteome</keyword>
<feature type="transmembrane region" description="Helical" evidence="1">
    <location>
        <begin position="44"/>
        <end position="64"/>
    </location>
</feature>
<feature type="transmembrane region" description="Helical" evidence="1">
    <location>
        <begin position="76"/>
        <end position="100"/>
    </location>
</feature>
<organism evidence="2 3">
    <name type="scientific">Nanchangia anserum</name>
    <dbReference type="NCBI Taxonomy" id="2692125"/>
    <lineage>
        <taxon>Bacteria</taxon>
        <taxon>Bacillati</taxon>
        <taxon>Actinomycetota</taxon>
        <taxon>Actinomycetes</taxon>
        <taxon>Actinomycetales</taxon>
        <taxon>Actinomycetaceae</taxon>
        <taxon>Nanchangia</taxon>
    </lineage>
</organism>
<accession>A0A8I0GA30</accession>
<keyword evidence="1" id="KW-1133">Transmembrane helix</keyword>
<dbReference type="RefSeq" id="WP_191072051.1">
    <property type="nucleotide sequence ID" value="NZ_CP060506.1"/>
</dbReference>
<dbReference type="Proteomes" id="UP000627538">
    <property type="component" value="Unassembled WGS sequence"/>
</dbReference>
<evidence type="ECO:0000313" key="3">
    <source>
        <dbReference type="Proteomes" id="UP000627538"/>
    </source>
</evidence>
<comment type="caution">
    <text evidence="2">The sequence shown here is derived from an EMBL/GenBank/DDBJ whole genome shotgun (WGS) entry which is preliminary data.</text>
</comment>
<name>A0A8I0GA30_9ACTO</name>
<sequence>MAKPRPRTAQAARRAMLRAQLGVSLGLGLAYAVAGAVVGHADVVALAAGVAILGVCLVAISALVSARQLAALSSALTTQLVGMCVKAGCLLVFVIIADALAWPRDMAGVGAILLLVAQAVAAAVAIHRTRVSLLDSTETSGT</sequence>
<dbReference type="AlphaFoldDB" id="A0A8I0GA30"/>